<feature type="transmembrane region" description="Helical" evidence="1">
    <location>
        <begin position="269"/>
        <end position="293"/>
    </location>
</feature>
<comment type="caution">
    <text evidence="2">The sequence shown here is derived from an EMBL/GenBank/DDBJ whole genome shotgun (WGS) entry which is preliminary data.</text>
</comment>
<dbReference type="RefSeq" id="XP_011130191.1">
    <property type="nucleotide sequence ID" value="XM_011131889.1"/>
</dbReference>
<evidence type="ECO:0000313" key="3">
    <source>
        <dbReference type="Proteomes" id="UP000019763"/>
    </source>
</evidence>
<feature type="transmembrane region" description="Helical" evidence="1">
    <location>
        <begin position="90"/>
        <end position="108"/>
    </location>
</feature>
<dbReference type="Gene3D" id="1.20.1280.290">
    <property type="match status" value="1"/>
</dbReference>
<feature type="transmembrane region" description="Helical" evidence="1">
    <location>
        <begin position="14"/>
        <end position="37"/>
    </location>
</feature>
<gene>
    <name evidence="2" type="ORF">GNI_067340</name>
</gene>
<dbReference type="AlphaFoldDB" id="A0A023B7P1"/>
<feature type="transmembrane region" description="Helical" evidence="1">
    <location>
        <begin position="197"/>
        <end position="216"/>
    </location>
</feature>
<keyword evidence="1" id="KW-0812">Transmembrane</keyword>
<keyword evidence="3" id="KW-1185">Reference proteome</keyword>
<keyword evidence="1" id="KW-0472">Membrane</keyword>
<feature type="transmembrane region" description="Helical" evidence="1">
    <location>
        <begin position="170"/>
        <end position="191"/>
    </location>
</feature>
<dbReference type="GeneID" id="22912476"/>
<organism evidence="2 3">
    <name type="scientific">Gregarina niphandrodes</name>
    <name type="common">Septate eugregarine</name>
    <dbReference type="NCBI Taxonomy" id="110365"/>
    <lineage>
        <taxon>Eukaryota</taxon>
        <taxon>Sar</taxon>
        <taxon>Alveolata</taxon>
        <taxon>Apicomplexa</taxon>
        <taxon>Conoidasida</taxon>
        <taxon>Gregarinasina</taxon>
        <taxon>Eugregarinorida</taxon>
        <taxon>Gregarinidae</taxon>
        <taxon>Gregarina</taxon>
    </lineage>
</organism>
<evidence type="ECO:0000256" key="1">
    <source>
        <dbReference type="SAM" id="Phobius"/>
    </source>
</evidence>
<feature type="transmembrane region" description="Helical" evidence="1">
    <location>
        <begin position="57"/>
        <end position="78"/>
    </location>
</feature>
<protein>
    <submittedName>
        <fullName evidence="2">Sugar efflux transporter for intercellular exchange protein</fullName>
    </submittedName>
</protein>
<dbReference type="Proteomes" id="UP000019763">
    <property type="component" value="Unassembled WGS sequence"/>
</dbReference>
<name>A0A023B7P1_GRENI</name>
<reference evidence="2" key="1">
    <citation type="submission" date="2013-12" db="EMBL/GenBank/DDBJ databases">
        <authorList>
            <person name="Omoto C.K."/>
            <person name="Sibley D."/>
            <person name="Venepally P."/>
            <person name="Hadjithomas M."/>
            <person name="Karamycheva S."/>
            <person name="Brunk B."/>
            <person name="Roos D."/>
            <person name="Caler E."/>
            <person name="Lorenzi H."/>
        </authorList>
    </citation>
    <scope>NUCLEOTIDE SEQUENCE</scope>
</reference>
<dbReference type="VEuPathDB" id="CryptoDB:GNI_067340"/>
<keyword evidence="1" id="KW-1133">Transmembrane helix</keyword>
<accession>A0A023B7P1</accession>
<proteinExistence type="predicted"/>
<dbReference type="EMBL" id="AFNH02000506">
    <property type="protein sequence ID" value="EZG67638.1"/>
    <property type="molecule type" value="Genomic_DNA"/>
</dbReference>
<feature type="transmembrane region" description="Helical" evidence="1">
    <location>
        <begin position="114"/>
        <end position="138"/>
    </location>
</feature>
<evidence type="ECO:0000313" key="2">
    <source>
        <dbReference type="EMBL" id="EZG67638.1"/>
    </source>
</evidence>
<sequence>MNGTRQVRKGTSKLASVSMLAALSVGWLALMPAILIAATSIEQVLTNQDFPVLLERFLAVTAPALSISAMSAPLLMCYRAVKSGNPNHGLQWPLFISFGVSCCLGVAYGLRQDVYAIVASSAVGALVQMISLGCVYGLGEGPHRSSAYLFDRVAMCLPRGYRSIRLAFHWLLYTVLVGTCVAALMFFAYAIPLHTALGPIYSLTCVLPYLATFITLPRDIASYREWAALPLNAAGKREGPKGVDLTTLATMQVNNALWFWYGFLIKDSAVLTSSTFSFIAAAVQIVVYLCPVIDLPWKGSMIRLDPAYMFLGEGCLDKKGGIGPRQSSDARNFIGLELTNRESLSQSALPYFTLSENRAVVPTLVTEVDPYTEGNSHSYAHDNSQPYASWGLWQSVSTNTAGPSPMDDANLECIV</sequence>